<proteinExistence type="inferred from homology"/>
<dbReference type="GO" id="GO:0016020">
    <property type="term" value="C:membrane"/>
    <property type="evidence" value="ECO:0007669"/>
    <property type="project" value="UniProtKB-SubCell"/>
</dbReference>
<dbReference type="GO" id="GO:0008137">
    <property type="term" value="F:NADH dehydrogenase (ubiquinone) activity"/>
    <property type="evidence" value="ECO:0007669"/>
    <property type="project" value="InterPro"/>
</dbReference>
<comment type="caution">
    <text evidence="9">The sequence shown here is derived from an EMBL/GenBank/DDBJ whole genome shotgun (WGS) entry which is preliminary data.</text>
</comment>
<evidence type="ECO:0000256" key="6">
    <source>
        <dbReference type="RuleBase" id="RU000320"/>
    </source>
</evidence>
<keyword evidence="10" id="KW-1185">Reference proteome</keyword>
<feature type="transmembrane region" description="Helical" evidence="7">
    <location>
        <begin position="454"/>
        <end position="474"/>
    </location>
</feature>
<comment type="subcellular location">
    <subcellularLocation>
        <location evidence="1">Endomembrane system</location>
        <topology evidence="1">Multi-pass membrane protein</topology>
    </subcellularLocation>
    <subcellularLocation>
        <location evidence="6">Membrane</location>
        <topology evidence="6">Multi-pass membrane protein</topology>
    </subcellularLocation>
</comment>
<keyword evidence="4 7" id="KW-1133">Transmembrane helix</keyword>
<dbReference type="EMBL" id="VFYP01000001">
    <property type="protein sequence ID" value="TPP10722.1"/>
    <property type="molecule type" value="Genomic_DNA"/>
</dbReference>
<dbReference type="NCBIfam" id="TIGR01972">
    <property type="entry name" value="NDH_I_M"/>
    <property type="match status" value="1"/>
</dbReference>
<dbReference type="Pfam" id="PF00361">
    <property type="entry name" value="Proton_antipo_M"/>
    <property type="match status" value="1"/>
</dbReference>
<dbReference type="GO" id="GO:0012505">
    <property type="term" value="C:endomembrane system"/>
    <property type="evidence" value="ECO:0007669"/>
    <property type="project" value="UniProtKB-SubCell"/>
</dbReference>
<feature type="transmembrane region" description="Helical" evidence="7">
    <location>
        <begin position="330"/>
        <end position="352"/>
    </location>
</feature>
<dbReference type="NCBIfam" id="NF004501">
    <property type="entry name" value="PRK05846.1-5"/>
    <property type="match status" value="1"/>
</dbReference>
<evidence type="ECO:0000256" key="2">
    <source>
        <dbReference type="ARBA" id="ARBA00009025"/>
    </source>
</evidence>
<reference evidence="9 10" key="1">
    <citation type="submission" date="2019-06" db="EMBL/GenBank/DDBJ databases">
        <title>Rhizobium sp. CL12 isolated from roots of soybean.</title>
        <authorList>
            <person name="Wang C."/>
        </authorList>
    </citation>
    <scope>NUCLEOTIDE SEQUENCE [LARGE SCALE GENOMIC DNA]</scope>
    <source>
        <strain evidence="9 10">CL12</strain>
    </source>
</reference>
<dbReference type="InterPro" id="IPR010227">
    <property type="entry name" value="NADH_Q_OxRdtase_chainM/4"/>
</dbReference>
<dbReference type="PRINTS" id="PR01437">
    <property type="entry name" value="NUOXDRDTASE4"/>
</dbReference>
<keyword evidence="5 7" id="KW-0472">Membrane</keyword>
<feature type="transmembrane region" description="Helical" evidence="7">
    <location>
        <begin position="138"/>
        <end position="157"/>
    </location>
</feature>
<dbReference type="RefSeq" id="WP_140827044.1">
    <property type="nucleotide sequence ID" value="NZ_VFYP01000001.1"/>
</dbReference>
<dbReference type="Proteomes" id="UP000316429">
    <property type="component" value="Unassembled WGS sequence"/>
</dbReference>
<protein>
    <submittedName>
        <fullName evidence="9">NADH-quinone oxidoreductase subunit M</fullName>
        <ecNumber evidence="9">1.6.5.11</ecNumber>
    </submittedName>
</protein>
<comment type="similarity">
    <text evidence="2">Belongs to the complex I subunit 4 family.</text>
</comment>
<feature type="transmembrane region" description="Helical" evidence="7">
    <location>
        <begin position="211"/>
        <end position="233"/>
    </location>
</feature>
<evidence type="ECO:0000256" key="1">
    <source>
        <dbReference type="ARBA" id="ARBA00004127"/>
    </source>
</evidence>
<feature type="transmembrane region" description="Helical" evidence="7">
    <location>
        <begin position="6"/>
        <end position="23"/>
    </location>
</feature>
<feature type="transmembrane region" description="Helical" evidence="7">
    <location>
        <begin position="373"/>
        <end position="394"/>
    </location>
</feature>
<evidence type="ECO:0000256" key="3">
    <source>
        <dbReference type="ARBA" id="ARBA00022692"/>
    </source>
</evidence>
<feature type="transmembrane region" description="Helical" evidence="7">
    <location>
        <begin position="169"/>
        <end position="191"/>
    </location>
</feature>
<feature type="transmembrane region" description="Helical" evidence="7">
    <location>
        <begin position="35"/>
        <end position="57"/>
    </location>
</feature>
<feature type="transmembrane region" description="Helical" evidence="7">
    <location>
        <begin position="406"/>
        <end position="429"/>
    </location>
</feature>
<feature type="transmembrane region" description="Helical" evidence="7">
    <location>
        <begin position="116"/>
        <end position="132"/>
    </location>
</feature>
<dbReference type="AlphaFoldDB" id="A0A504UZZ3"/>
<sequence>MTDWPILSTVTFLPLVGVALLLLTRGDTSLGRRNILNVSLLTTVFTFVVSLFVWINFDNSNVGFQMVEEHAWLGTGISYRVGVDGISVLFVVLTTLLMPFCVLASWTSVEKRLKEYMIAFLVLETLMLGVFVSLDIVLFYVFFEAGLIPMFIIIGVWGGKDRVYASYKFFLYTLLGSVLMLLAIMAMYWEAGTTDIAALLQHDFPPQMQTWLWLAFFASFAVKMPMWPVHTWLPDAHVQAPTAGSVILAGILLKLGGYGFLRFSLPMFPLASDYFAPFVFSLSVIAIIYTSLVAMMQEDIKKLIAYSSVAHMGYVTMGIFAANTQGVQGAIFQMISHGFVSGALFLCVGVIYDRLHTREIAAYGGLVNNMPKYALAFMVFTMANVGLPGTSGFIGEFLTLIGVFRANTWVALFAATGVILSAAYALWLYRRVIFGALEKESLKSLLDLSAREKLVLYPLIALTIFFGVYPAPILDATAASVDHLVNNYSAALQAAQSLALIAN</sequence>
<evidence type="ECO:0000256" key="4">
    <source>
        <dbReference type="ARBA" id="ARBA00022989"/>
    </source>
</evidence>
<evidence type="ECO:0000256" key="5">
    <source>
        <dbReference type="ARBA" id="ARBA00023136"/>
    </source>
</evidence>
<evidence type="ECO:0000256" key="7">
    <source>
        <dbReference type="SAM" id="Phobius"/>
    </source>
</evidence>
<dbReference type="NCBIfam" id="NF004499">
    <property type="entry name" value="PRK05846.1-3"/>
    <property type="match status" value="1"/>
</dbReference>
<dbReference type="PANTHER" id="PTHR43507">
    <property type="entry name" value="NADH-UBIQUINONE OXIDOREDUCTASE CHAIN 4"/>
    <property type="match status" value="1"/>
</dbReference>
<dbReference type="GO" id="GO:0042773">
    <property type="term" value="P:ATP synthesis coupled electron transport"/>
    <property type="evidence" value="ECO:0007669"/>
    <property type="project" value="InterPro"/>
</dbReference>
<evidence type="ECO:0000313" key="10">
    <source>
        <dbReference type="Proteomes" id="UP000316429"/>
    </source>
</evidence>
<organism evidence="9 10">
    <name type="scientific">Rhizobium glycinendophyticum</name>
    <dbReference type="NCBI Taxonomy" id="2589807"/>
    <lineage>
        <taxon>Bacteria</taxon>
        <taxon>Pseudomonadati</taxon>
        <taxon>Pseudomonadota</taxon>
        <taxon>Alphaproteobacteria</taxon>
        <taxon>Hyphomicrobiales</taxon>
        <taxon>Rhizobiaceae</taxon>
        <taxon>Rhizobium/Agrobacterium group</taxon>
        <taxon>Rhizobium</taxon>
    </lineage>
</organism>
<dbReference type="OrthoDB" id="9768329at2"/>
<dbReference type="GO" id="GO:0048039">
    <property type="term" value="F:ubiquinone binding"/>
    <property type="evidence" value="ECO:0007669"/>
    <property type="project" value="TreeGrafter"/>
</dbReference>
<evidence type="ECO:0000313" key="9">
    <source>
        <dbReference type="EMBL" id="TPP10722.1"/>
    </source>
</evidence>
<feature type="transmembrane region" description="Helical" evidence="7">
    <location>
        <begin position="245"/>
        <end position="263"/>
    </location>
</feature>
<accession>A0A504UZZ3</accession>
<feature type="transmembrane region" description="Helical" evidence="7">
    <location>
        <begin position="303"/>
        <end position="324"/>
    </location>
</feature>
<keyword evidence="9" id="KW-0560">Oxidoreductase</keyword>
<dbReference type="InterPro" id="IPR001750">
    <property type="entry name" value="ND/Mrp_TM"/>
</dbReference>
<dbReference type="EC" id="1.6.5.11" evidence="9"/>
<evidence type="ECO:0000259" key="8">
    <source>
        <dbReference type="Pfam" id="PF00361"/>
    </source>
</evidence>
<dbReference type="GO" id="GO:0003954">
    <property type="term" value="F:NADH dehydrogenase activity"/>
    <property type="evidence" value="ECO:0007669"/>
    <property type="project" value="TreeGrafter"/>
</dbReference>
<gene>
    <name evidence="9" type="ORF">FJQ55_07740</name>
</gene>
<feature type="transmembrane region" description="Helical" evidence="7">
    <location>
        <begin position="77"/>
        <end position="104"/>
    </location>
</feature>
<keyword evidence="3 6" id="KW-0812">Transmembrane</keyword>
<dbReference type="PANTHER" id="PTHR43507:SF1">
    <property type="entry name" value="NADH-UBIQUINONE OXIDOREDUCTASE CHAIN 4"/>
    <property type="match status" value="1"/>
</dbReference>
<dbReference type="GO" id="GO:0015990">
    <property type="term" value="P:electron transport coupled proton transport"/>
    <property type="evidence" value="ECO:0007669"/>
    <property type="project" value="TreeGrafter"/>
</dbReference>
<dbReference type="InterPro" id="IPR003918">
    <property type="entry name" value="NADH_UbQ_OxRdtase"/>
</dbReference>
<feature type="domain" description="NADH:quinone oxidoreductase/Mrp antiporter transmembrane" evidence="8">
    <location>
        <begin position="133"/>
        <end position="418"/>
    </location>
</feature>
<feature type="transmembrane region" description="Helical" evidence="7">
    <location>
        <begin position="275"/>
        <end position="296"/>
    </location>
</feature>
<name>A0A504UZZ3_9HYPH</name>